<dbReference type="PANTHER" id="PTHR30106">
    <property type="entry name" value="INNER MEMBRANE PROTEIN YEIH-RELATED"/>
    <property type="match status" value="1"/>
</dbReference>
<keyword evidence="6 7" id="KW-0472">Membrane</keyword>
<keyword evidence="4 7" id="KW-0812">Transmembrane</keyword>
<feature type="transmembrane region" description="Helical" evidence="7">
    <location>
        <begin position="88"/>
        <end position="109"/>
    </location>
</feature>
<comment type="subcellular location">
    <subcellularLocation>
        <location evidence="1">Cell membrane</location>
        <topology evidence="1">Multi-pass membrane protein</topology>
    </subcellularLocation>
</comment>
<name>A0ABS5HH32_9BACT</name>
<feature type="transmembrane region" description="Helical" evidence="7">
    <location>
        <begin position="307"/>
        <end position="326"/>
    </location>
</feature>
<feature type="transmembrane region" description="Helical" evidence="7">
    <location>
        <begin position="31"/>
        <end position="49"/>
    </location>
</feature>
<evidence type="ECO:0000256" key="2">
    <source>
        <dbReference type="ARBA" id="ARBA00007977"/>
    </source>
</evidence>
<keyword evidence="3" id="KW-1003">Cell membrane</keyword>
<evidence type="ECO:0000256" key="1">
    <source>
        <dbReference type="ARBA" id="ARBA00004651"/>
    </source>
</evidence>
<evidence type="ECO:0000256" key="5">
    <source>
        <dbReference type="ARBA" id="ARBA00022989"/>
    </source>
</evidence>
<dbReference type="InterPro" id="IPR018383">
    <property type="entry name" value="UPF0324_pro"/>
</dbReference>
<feature type="transmembrane region" description="Helical" evidence="7">
    <location>
        <begin position="7"/>
        <end position="25"/>
    </location>
</feature>
<organism evidence="8 9">
    <name type="scientific">Campylobacter anatolicus</name>
    <dbReference type="NCBI Taxonomy" id="2829105"/>
    <lineage>
        <taxon>Bacteria</taxon>
        <taxon>Pseudomonadati</taxon>
        <taxon>Campylobacterota</taxon>
        <taxon>Epsilonproteobacteria</taxon>
        <taxon>Campylobacterales</taxon>
        <taxon>Campylobacteraceae</taxon>
        <taxon>Campylobacter</taxon>
    </lineage>
</organism>
<feature type="transmembrane region" description="Helical" evidence="7">
    <location>
        <begin position="150"/>
        <end position="172"/>
    </location>
</feature>
<dbReference type="Pfam" id="PF03601">
    <property type="entry name" value="Cons_hypoth698"/>
    <property type="match status" value="1"/>
</dbReference>
<sequence length="330" mass="35292">MVSKLKSWTILVGICLLSFVISHFTFSALHLSPLIITIIIGALFGNVFTKSAKNLKHNGTLGFATKQILRLGIILFGFKLSLADIQSVGMIGVLFAFFIVFSTFGIGCVIGKMLGLDAKSFMLISSGSSVCGAAAVLSSESVLNGGGSRVAVAICTVVVFGTIGMFVYPILFKALDLNELEMGYIIGGSLHEVAHVVAAGAAVNEQVQGTAVIIKMLRVLMLVPFLLFLVILNLKLSGTLSLTSVKANVPWFALWFLVAIGVNSLSFFPHEMAPVIDFIDTMLLSIAMGALGIGIDKNVLKNAGKKPFVLAIVMFIWLFLACFVFVKNFI</sequence>
<accession>A0ABS5HH32</accession>
<evidence type="ECO:0000313" key="8">
    <source>
        <dbReference type="EMBL" id="MBR8463412.1"/>
    </source>
</evidence>
<dbReference type="EMBL" id="JAGSSW010000002">
    <property type="protein sequence ID" value="MBR8463412.1"/>
    <property type="molecule type" value="Genomic_DNA"/>
</dbReference>
<comment type="caution">
    <text evidence="8">The sequence shown here is derived from an EMBL/GenBank/DDBJ whole genome shotgun (WGS) entry which is preliminary data.</text>
</comment>
<evidence type="ECO:0000256" key="6">
    <source>
        <dbReference type="ARBA" id="ARBA00023136"/>
    </source>
</evidence>
<keyword evidence="5 7" id="KW-1133">Transmembrane helix</keyword>
<evidence type="ECO:0000256" key="4">
    <source>
        <dbReference type="ARBA" id="ARBA00022692"/>
    </source>
</evidence>
<evidence type="ECO:0000256" key="3">
    <source>
        <dbReference type="ARBA" id="ARBA00022475"/>
    </source>
</evidence>
<dbReference type="PANTHER" id="PTHR30106:SF2">
    <property type="entry name" value="UPF0324 INNER MEMBRANE PROTEIN YEIH"/>
    <property type="match status" value="1"/>
</dbReference>
<keyword evidence="9" id="KW-1185">Reference proteome</keyword>
<dbReference type="Proteomes" id="UP000682951">
    <property type="component" value="Unassembled WGS sequence"/>
</dbReference>
<comment type="similarity">
    <text evidence="2">Belongs to the UPF0324 family.</text>
</comment>
<reference evidence="8 9" key="1">
    <citation type="submission" date="2021-04" db="EMBL/GenBank/DDBJ databases">
        <title>Molecular and phenotypic characterization and identification of bacterial isolates recovered from the Anatolian ground squirrels (Spermophilus xanthoprymnus) and which have the potential to form a new species in the Campylobacter genus.</title>
        <authorList>
            <person name="Aydin F."/>
            <person name="Abay S."/>
            <person name="Kayman T."/>
            <person name="Karakaya E."/>
            <person name="Mustak H.K."/>
            <person name="Mustak I.B."/>
            <person name="Bilgin N."/>
            <person name="Duzler A."/>
            <person name="Sahin O."/>
            <person name="Guran O."/>
            <person name="Saticioglu I.B."/>
        </authorList>
    </citation>
    <scope>NUCLEOTIDE SEQUENCE [LARGE SCALE GENOMIC DNA]</scope>
    <source>
        <strain evidence="9">faydin-G24</strain>
    </source>
</reference>
<evidence type="ECO:0000256" key="7">
    <source>
        <dbReference type="SAM" id="Phobius"/>
    </source>
</evidence>
<feature type="transmembrane region" description="Helical" evidence="7">
    <location>
        <begin position="121"/>
        <end position="138"/>
    </location>
</feature>
<proteinExistence type="inferred from homology"/>
<feature type="transmembrane region" description="Helical" evidence="7">
    <location>
        <begin position="249"/>
        <end position="268"/>
    </location>
</feature>
<evidence type="ECO:0000313" key="9">
    <source>
        <dbReference type="Proteomes" id="UP000682951"/>
    </source>
</evidence>
<protein>
    <submittedName>
        <fullName evidence="8">Sulfate exporter family transporter</fullName>
    </submittedName>
</protein>
<feature type="transmembrane region" description="Helical" evidence="7">
    <location>
        <begin position="275"/>
        <end position="295"/>
    </location>
</feature>
<gene>
    <name evidence="8" type="ORF">KDD93_02355</name>
</gene>
<feature type="transmembrane region" description="Helical" evidence="7">
    <location>
        <begin position="219"/>
        <end position="237"/>
    </location>
</feature>